<evidence type="ECO:0000256" key="8">
    <source>
        <dbReference type="ARBA" id="ARBA00022838"/>
    </source>
</evidence>
<evidence type="ECO:0000256" key="3">
    <source>
        <dbReference type="ARBA" id="ARBA00022448"/>
    </source>
</evidence>
<dbReference type="PANTHER" id="PTHR13003">
    <property type="entry name" value="NUP107-RELATED"/>
    <property type="match status" value="1"/>
</dbReference>
<evidence type="ECO:0000256" key="1">
    <source>
        <dbReference type="ARBA" id="ARBA00004629"/>
    </source>
</evidence>
<keyword evidence="15" id="KW-0137">Centromere</keyword>
<evidence type="ECO:0000256" key="17">
    <source>
        <dbReference type="ARBA" id="ARBA00063956"/>
    </source>
</evidence>
<dbReference type="InterPro" id="IPR007252">
    <property type="entry name" value="Nup84/Nup107"/>
</dbReference>
<dbReference type="PANTHER" id="PTHR13003:SF2">
    <property type="entry name" value="NUCLEAR PORE COMPLEX PROTEIN NUP107"/>
    <property type="match status" value="1"/>
</dbReference>
<evidence type="ECO:0000256" key="6">
    <source>
        <dbReference type="ARBA" id="ARBA00022553"/>
    </source>
</evidence>
<dbReference type="GO" id="GO:0000776">
    <property type="term" value="C:kinetochore"/>
    <property type="evidence" value="ECO:0007669"/>
    <property type="project" value="UniProtKB-KW"/>
</dbReference>
<organism evidence="20 21">
    <name type="scientific">Batillaria attramentaria</name>
    <dbReference type="NCBI Taxonomy" id="370345"/>
    <lineage>
        <taxon>Eukaryota</taxon>
        <taxon>Metazoa</taxon>
        <taxon>Spiralia</taxon>
        <taxon>Lophotrochozoa</taxon>
        <taxon>Mollusca</taxon>
        <taxon>Gastropoda</taxon>
        <taxon>Caenogastropoda</taxon>
        <taxon>Sorbeoconcha</taxon>
        <taxon>Cerithioidea</taxon>
        <taxon>Batillariidae</taxon>
        <taxon>Batillaria</taxon>
    </lineage>
</organism>
<keyword evidence="6" id="KW-0597">Phosphoprotein</keyword>
<dbReference type="GO" id="GO:0051028">
    <property type="term" value="P:mRNA transport"/>
    <property type="evidence" value="ECO:0007669"/>
    <property type="project" value="UniProtKB-KW"/>
</dbReference>
<comment type="similarity">
    <text evidence="2 18">Belongs to the nucleoporin Nup84/Nup107 family.</text>
</comment>
<evidence type="ECO:0000256" key="7">
    <source>
        <dbReference type="ARBA" id="ARBA00022816"/>
    </source>
</evidence>
<proteinExistence type="inferred from homology"/>
<dbReference type="GO" id="GO:0017056">
    <property type="term" value="F:structural constituent of nuclear pore"/>
    <property type="evidence" value="ECO:0007669"/>
    <property type="project" value="UniProtKB-UniRule"/>
</dbReference>
<dbReference type="GO" id="GO:0005643">
    <property type="term" value="C:nuclear pore"/>
    <property type="evidence" value="ECO:0007669"/>
    <property type="project" value="UniProtKB-SubCell"/>
</dbReference>
<comment type="function">
    <text evidence="18">Functions as a component of the nuclear pore complex (NPC).</text>
</comment>
<dbReference type="GO" id="GO:0031965">
    <property type="term" value="C:nuclear membrane"/>
    <property type="evidence" value="ECO:0007669"/>
    <property type="project" value="UniProtKB-SubCell"/>
</dbReference>
<comment type="function">
    <text evidence="16">Plays a role in the nuclear pore complex (NPC) assembly and/or maintenance. Required for the assembly of peripheral proteins into the NPC. May anchor NUP62 to the NPC. Involved in nephrogenesis.</text>
</comment>
<evidence type="ECO:0000256" key="4">
    <source>
        <dbReference type="ARBA" id="ARBA00022454"/>
    </source>
</evidence>
<evidence type="ECO:0000256" key="15">
    <source>
        <dbReference type="ARBA" id="ARBA00023328"/>
    </source>
</evidence>
<keyword evidence="3 18" id="KW-0813">Transport</keyword>
<keyword evidence="9" id="KW-0653">Protein transport</keyword>
<dbReference type="Gene3D" id="1.20.190.50">
    <property type="match status" value="1"/>
</dbReference>
<evidence type="ECO:0000256" key="18">
    <source>
        <dbReference type="RuleBase" id="RU365072"/>
    </source>
</evidence>
<keyword evidence="10" id="KW-0007">Acetylation</keyword>
<evidence type="ECO:0000256" key="12">
    <source>
        <dbReference type="ARBA" id="ARBA00023132"/>
    </source>
</evidence>
<keyword evidence="19" id="KW-0175">Coiled coil</keyword>
<sequence>MAARRRLIHGNFEEMLEGESPAPRERETANTFKRRSTNIDLQKSLKLLDDAVAPAYPAPALSRTPRAGLLRHSSYTPKKVSSSASKFDISDVFTPSRGSLVVNMSEASQHSTLQPEMEMTEDLTTTNIHLLMEEDPGIAASTGLFTDFDQCLHRNSAPHQVLDLLSDYESCVTEQVSMLRKLVKRARREQQKFQKTYNTLDLLDKERSTWQLVRSLFKDRLETEATIEAGQMDEEDMLTDIDQKMVKLSEQEIVDKLFEKDSSLRQSQLVVDWLENCAREDLEQVQDNVKFFTDQPVVWENTMHQLQSRKKGIAAMNERPLVDQLDPDAPVRQNRYLDDLDKEDEQRLLQHLFMCVRAGQIDKAQELCKSCGQAWRAATLEGWRLFQDNNREHLHATITPVSGNPNRDVWKSGKYDQFETAIYAALSGNLKSLLPVCHSWYDCLWAYFRTLVDVRVEQEVRIRSITFRRPVDLPPEYWDRLMEPSQVFDELAASTDERIQAECQQWYHVIQKFIVLGDIPSLVEVMYSWVRSPEGRANIPQHLLRFLAHLVLFLRRIGQEGKEELCTVILEAYVERLIQSGQKRLVAHYVSTLPPPLQIQWYAHFLEGVKVQEEREMCLQLAEDAGLDIATITKTVVENIRNRDAAIVSMDMSLTVNVAISEEDRQKIEAIDWLVFDPSQRAEALKQANAVMRSFIVVKKHSAAREVYDKLPSDTINVIYQTWHAKTGSTILPISDDNALREYMCMKAYLDAVESFNDWFSLYHHGKPAKPSSDVGGSFTERVAQEHRLKQYELEMERWQINLVRQTQTTKDRMFNVLLFTDGGWMVDRHEDPEDEESRPKQMALLRRLHIPALCLNLHHVLHASGLYAESVQLADTIASEYHQLYKEFNKDDLQQLLRQIRESSLNLLNEGKDPLGYDLV</sequence>
<keyword evidence="11 18" id="KW-0811">Translocation</keyword>
<keyword evidence="13 18" id="KW-0472">Membrane</keyword>
<evidence type="ECO:0000313" key="21">
    <source>
        <dbReference type="Proteomes" id="UP001519460"/>
    </source>
</evidence>
<dbReference type="FunFam" id="1.20.190.50:FF:000001">
    <property type="entry name" value="Nuclear pore complex protein"/>
    <property type="match status" value="1"/>
</dbReference>
<comment type="subcellular location">
    <subcellularLocation>
        <location evidence="1">Chromosome</location>
        <location evidence="1">Centromere</location>
        <location evidence="1">Kinetochore</location>
    </subcellularLocation>
    <subcellularLocation>
        <location evidence="18">Nucleus</location>
        <location evidence="18">Nuclear pore complex</location>
    </subcellularLocation>
    <subcellularLocation>
        <location evidence="18">Nucleus membrane</location>
    </subcellularLocation>
</comment>
<dbReference type="GO" id="GO:0015031">
    <property type="term" value="P:protein transport"/>
    <property type="evidence" value="ECO:0007669"/>
    <property type="project" value="UniProtKB-KW"/>
</dbReference>
<dbReference type="Proteomes" id="UP001519460">
    <property type="component" value="Unassembled WGS sequence"/>
</dbReference>
<keyword evidence="14 18" id="KW-0539">Nucleus</keyword>
<evidence type="ECO:0000256" key="11">
    <source>
        <dbReference type="ARBA" id="ARBA00023010"/>
    </source>
</evidence>
<keyword evidence="5" id="KW-0488">Methylation</keyword>
<evidence type="ECO:0000256" key="10">
    <source>
        <dbReference type="ARBA" id="ARBA00022990"/>
    </source>
</evidence>
<evidence type="ECO:0000313" key="20">
    <source>
        <dbReference type="EMBL" id="KAK7508730.1"/>
    </source>
</evidence>
<evidence type="ECO:0000256" key="13">
    <source>
        <dbReference type="ARBA" id="ARBA00023136"/>
    </source>
</evidence>
<protein>
    <recommendedName>
        <fullName evidence="18">Nuclear pore complex protein</fullName>
    </recommendedName>
</protein>
<feature type="coiled-coil region" evidence="19">
    <location>
        <begin position="782"/>
        <end position="809"/>
    </location>
</feature>
<evidence type="ECO:0000256" key="16">
    <source>
        <dbReference type="ARBA" id="ARBA00056880"/>
    </source>
</evidence>
<keyword evidence="4" id="KW-0158">Chromosome</keyword>
<keyword evidence="12 18" id="KW-0906">Nuclear pore complex</keyword>
<evidence type="ECO:0000256" key="19">
    <source>
        <dbReference type="SAM" id="Coils"/>
    </source>
</evidence>
<evidence type="ECO:0000256" key="2">
    <source>
        <dbReference type="ARBA" id="ARBA00009510"/>
    </source>
</evidence>
<dbReference type="AlphaFoldDB" id="A0ABD0M9Z9"/>
<keyword evidence="8" id="KW-0995">Kinetochore</keyword>
<reference evidence="20 21" key="1">
    <citation type="journal article" date="2023" name="Sci. Data">
        <title>Genome assembly of the Korean intertidal mud-creeper Batillaria attramentaria.</title>
        <authorList>
            <person name="Patra A.K."/>
            <person name="Ho P.T."/>
            <person name="Jun S."/>
            <person name="Lee S.J."/>
            <person name="Kim Y."/>
            <person name="Won Y.J."/>
        </authorList>
    </citation>
    <scope>NUCLEOTIDE SEQUENCE [LARGE SCALE GENOMIC DNA]</scope>
    <source>
        <strain evidence="20">Wonlab-2016</strain>
    </source>
</reference>
<keyword evidence="21" id="KW-1185">Reference proteome</keyword>
<dbReference type="Pfam" id="PF04121">
    <property type="entry name" value="Nup84_Nup100"/>
    <property type="match status" value="1"/>
</dbReference>
<comment type="caution">
    <text evidence="20">The sequence shown here is derived from an EMBL/GenBank/DDBJ whole genome shotgun (WGS) entry which is preliminary data.</text>
</comment>
<accession>A0ABD0M9Z9</accession>
<dbReference type="EMBL" id="JACVVK020000001">
    <property type="protein sequence ID" value="KAK7508730.1"/>
    <property type="molecule type" value="Genomic_DNA"/>
</dbReference>
<evidence type="ECO:0000256" key="5">
    <source>
        <dbReference type="ARBA" id="ARBA00022481"/>
    </source>
</evidence>
<evidence type="ECO:0000256" key="9">
    <source>
        <dbReference type="ARBA" id="ARBA00022927"/>
    </source>
</evidence>
<dbReference type="Gene3D" id="1.10.3450.20">
    <property type="match status" value="1"/>
</dbReference>
<evidence type="ECO:0000256" key="14">
    <source>
        <dbReference type="ARBA" id="ARBA00023242"/>
    </source>
</evidence>
<name>A0ABD0M9Z9_9CAEN</name>
<dbReference type="FunFam" id="1.10.3450.20:FF:000001">
    <property type="entry name" value="Nuclear pore complex protein"/>
    <property type="match status" value="1"/>
</dbReference>
<gene>
    <name evidence="20" type="ORF">BaRGS_00000296</name>
</gene>
<keyword evidence="7" id="KW-0509">mRNA transport</keyword>
<comment type="subunit">
    <text evidence="17">Part of the nuclear pore complex (NPC). Forms part of the Nup160 subcomplex in the nuclear pore which is composed of NUP160, NUP133, NUP107 and Nup96; this complex plays a role in RNA export and in tethering Nup98 and NUP153 to the nucleus. Does not interact with TPR. Interacts with ZNF106.</text>
</comment>